<name>A0A6J0N6Z4_RAPSA</name>
<evidence type="ECO:0000313" key="7">
    <source>
        <dbReference type="Proteomes" id="UP000504610"/>
    </source>
</evidence>
<keyword evidence="2 4" id="KW-0863">Zinc-finger</keyword>
<dbReference type="PROSITE" id="PS50966">
    <property type="entry name" value="ZF_SWIM"/>
    <property type="match status" value="1"/>
</dbReference>
<dbReference type="KEGG" id="rsz:108850708"/>
<protein>
    <submittedName>
        <fullName evidence="8">Uncharacterized protein LOC108850708</fullName>
    </submittedName>
</protein>
<dbReference type="GO" id="GO:0008270">
    <property type="term" value="F:zinc ion binding"/>
    <property type="evidence" value="ECO:0007669"/>
    <property type="project" value="UniProtKB-KW"/>
</dbReference>
<feature type="compositionally biased region" description="Basic and acidic residues" evidence="5">
    <location>
        <begin position="204"/>
        <end position="221"/>
    </location>
</feature>
<organism evidence="7 8">
    <name type="scientific">Raphanus sativus</name>
    <name type="common">Radish</name>
    <name type="synonym">Raphanus raphanistrum var. sativus</name>
    <dbReference type="NCBI Taxonomy" id="3726"/>
    <lineage>
        <taxon>Eukaryota</taxon>
        <taxon>Viridiplantae</taxon>
        <taxon>Streptophyta</taxon>
        <taxon>Embryophyta</taxon>
        <taxon>Tracheophyta</taxon>
        <taxon>Spermatophyta</taxon>
        <taxon>Magnoliopsida</taxon>
        <taxon>eudicotyledons</taxon>
        <taxon>Gunneridae</taxon>
        <taxon>Pentapetalae</taxon>
        <taxon>rosids</taxon>
        <taxon>malvids</taxon>
        <taxon>Brassicales</taxon>
        <taxon>Brassicaceae</taxon>
        <taxon>Brassiceae</taxon>
        <taxon>Raphanus</taxon>
    </lineage>
</organism>
<dbReference type="InterPro" id="IPR007527">
    <property type="entry name" value="Znf_SWIM"/>
</dbReference>
<dbReference type="OrthoDB" id="1058573at2759"/>
<dbReference type="Pfam" id="PF04434">
    <property type="entry name" value="SWIM"/>
    <property type="match status" value="1"/>
</dbReference>
<dbReference type="GeneID" id="108850708"/>
<gene>
    <name evidence="8" type="primary">LOC108850708</name>
</gene>
<evidence type="ECO:0000256" key="5">
    <source>
        <dbReference type="SAM" id="MobiDB-lite"/>
    </source>
</evidence>
<evidence type="ECO:0000256" key="3">
    <source>
        <dbReference type="ARBA" id="ARBA00022833"/>
    </source>
</evidence>
<dbReference type="AlphaFoldDB" id="A0A6J0N6Z4"/>
<dbReference type="PANTHER" id="PTHR31973">
    <property type="entry name" value="POLYPROTEIN, PUTATIVE-RELATED"/>
    <property type="match status" value="1"/>
</dbReference>
<reference evidence="8" key="2">
    <citation type="submission" date="2025-08" db="UniProtKB">
        <authorList>
            <consortium name="RefSeq"/>
        </authorList>
    </citation>
    <scope>IDENTIFICATION</scope>
    <source>
        <tissue evidence="8">Leaf</tissue>
    </source>
</reference>
<dbReference type="InterPro" id="IPR018289">
    <property type="entry name" value="MULE_transposase_dom"/>
</dbReference>
<dbReference type="Pfam" id="PF10551">
    <property type="entry name" value="MULE"/>
    <property type="match status" value="1"/>
</dbReference>
<dbReference type="PANTHER" id="PTHR31973:SF195">
    <property type="entry name" value="MUDR FAMILY TRANSPOSASE"/>
    <property type="match status" value="1"/>
</dbReference>
<proteinExistence type="predicted"/>
<dbReference type="SMART" id="SM00575">
    <property type="entry name" value="ZnF_PMZ"/>
    <property type="match status" value="1"/>
</dbReference>
<feature type="domain" description="SWIM-type" evidence="6">
    <location>
        <begin position="699"/>
        <end position="731"/>
    </location>
</feature>
<evidence type="ECO:0000313" key="8">
    <source>
        <dbReference type="RefSeq" id="XP_018479693.2"/>
    </source>
</evidence>
<accession>A0A6J0N6Z4</accession>
<dbReference type="InterPro" id="IPR006564">
    <property type="entry name" value="Znf_PMZ"/>
</dbReference>
<feature type="region of interest" description="Disordered" evidence="5">
    <location>
        <begin position="204"/>
        <end position="227"/>
    </location>
</feature>
<evidence type="ECO:0000256" key="1">
    <source>
        <dbReference type="ARBA" id="ARBA00022723"/>
    </source>
</evidence>
<keyword evidence="3" id="KW-0862">Zinc</keyword>
<evidence type="ECO:0000256" key="4">
    <source>
        <dbReference type="PROSITE-ProRule" id="PRU00325"/>
    </source>
</evidence>
<evidence type="ECO:0000256" key="2">
    <source>
        <dbReference type="ARBA" id="ARBA00022771"/>
    </source>
</evidence>
<keyword evidence="7" id="KW-1185">Reference proteome</keyword>
<dbReference type="RefSeq" id="XP_018479693.2">
    <property type="nucleotide sequence ID" value="XM_018624191.2"/>
</dbReference>
<sequence>MEAQNTNTQIQGRQIDEILPVSRPERWCFTDGSWKDKEKASGQGWYSTLEGFDSLMGARNVRASLSPLHAEVEALIWAMEYGPDGPFYQEGSIPRVMRVESKTDLPTFLNDLHRVTGFDKAKFQIDLIGRYPSIVQQSLVKYMRLPIVDDSSLETMLEVPSYHPSITNIELYIEVKPLVSDGSRKRNRQEDSIVDADVNANLRDSSDRWTEDGESTEDRNCGDGGAAEKIPHKKKLLILSSSWLDESELQIGMLFRDKEELDNAVKLYSVRRQREYHAYESSATFECKNGGCGWILKAAETKKGTGFKITKYRGPHTCKPSDVCSDFLAGELQGLIKAQPSLSTSELIKWVKEEFGYTVSGDNMWEAKKKAITSILGDLDKSFSVLPKFMDALSSSNKMVTDLQYSLSPDHPKEASFRSVFWAFQQSIKGFPHLRPMIMVDTVELSSKHSGKLLVAAGFDAGNRLYPLAFAIVVTQESFSTEESWRWFFECIRKKVTQRESLCLITSPDPEIISALNEEPECRQWAQHRFCLRHLCLKFYQVFHSNLMTELVYKAGSSRYVSSFDYYLKKIEKMNPEAKEWLDQLPRQQWVLAYDDGGIRFGIMETNSIFTTYGFVNKALDLPFTTCVLLIFDHLAEVFKTRRCLISESVKRGDKYVKRVVTKLDEYAVASRAHSVLQVDQTGQRFQVTEGVKVGKKRYFVHLGDGVCACGVWQLCKYPCSHVLAVCRKLNNIDHLQYVNDYYSTQHSLEVYAAGFNPVPGVSDWPEATEFPRLVPPGSRPDVRTVSQ</sequence>
<keyword evidence="1" id="KW-0479">Metal-binding</keyword>
<evidence type="ECO:0000259" key="6">
    <source>
        <dbReference type="PROSITE" id="PS50966"/>
    </source>
</evidence>
<dbReference type="Proteomes" id="UP000504610">
    <property type="component" value="Chromosome 4"/>
</dbReference>
<reference evidence="7" key="1">
    <citation type="journal article" date="2019" name="Database">
        <title>The radish genome database (RadishGD): an integrated information resource for radish genomics.</title>
        <authorList>
            <person name="Yu H.J."/>
            <person name="Baek S."/>
            <person name="Lee Y.J."/>
            <person name="Cho A."/>
            <person name="Mun J.H."/>
        </authorList>
    </citation>
    <scope>NUCLEOTIDE SEQUENCE [LARGE SCALE GENOMIC DNA]</scope>
    <source>
        <strain evidence="7">cv. WK10039</strain>
    </source>
</reference>